<proteinExistence type="inferred from homology"/>
<evidence type="ECO:0000313" key="13">
    <source>
        <dbReference type="EMBL" id="GIY29515.1"/>
    </source>
</evidence>
<keyword evidence="14" id="KW-1185">Reference proteome</keyword>
<evidence type="ECO:0000313" key="14">
    <source>
        <dbReference type="Proteomes" id="UP001054945"/>
    </source>
</evidence>
<reference evidence="13 14" key="1">
    <citation type="submission" date="2021-06" db="EMBL/GenBank/DDBJ databases">
        <title>Caerostris extrusa draft genome.</title>
        <authorList>
            <person name="Kono N."/>
            <person name="Arakawa K."/>
        </authorList>
    </citation>
    <scope>NUCLEOTIDE SEQUENCE [LARGE SCALE GENOMIC DNA]</scope>
</reference>
<comment type="caution">
    <text evidence="13">The sequence shown here is derived from an EMBL/GenBank/DDBJ whole genome shotgun (WGS) entry which is preliminary data.</text>
</comment>
<dbReference type="PROSITE" id="PS50157">
    <property type="entry name" value="ZINC_FINGER_C2H2_2"/>
    <property type="match status" value="3"/>
</dbReference>
<evidence type="ECO:0000256" key="4">
    <source>
        <dbReference type="ARBA" id="ARBA00022737"/>
    </source>
</evidence>
<dbReference type="FunFam" id="3.30.160.60:FF:000557">
    <property type="entry name" value="zinc finger and SCAN domain-containing protein 29"/>
    <property type="match status" value="1"/>
</dbReference>
<dbReference type="Gene3D" id="3.30.160.60">
    <property type="entry name" value="Classic Zinc Finger"/>
    <property type="match status" value="3"/>
</dbReference>
<keyword evidence="3" id="KW-0479">Metal-binding</keyword>
<protein>
    <recommendedName>
        <fullName evidence="12">C2H2-type domain-containing protein</fullName>
    </recommendedName>
</protein>
<keyword evidence="9" id="KW-0539">Nucleus</keyword>
<dbReference type="PANTHER" id="PTHR24394">
    <property type="entry name" value="ZINC FINGER PROTEIN"/>
    <property type="match status" value="1"/>
</dbReference>
<evidence type="ECO:0000256" key="6">
    <source>
        <dbReference type="ARBA" id="ARBA00022833"/>
    </source>
</evidence>
<dbReference type="GO" id="GO:0000981">
    <property type="term" value="F:DNA-binding transcription factor activity, RNA polymerase II-specific"/>
    <property type="evidence" value="ECO:0007669"/>
    <property type="project" value="TreeGrafter"/>
</dbReference>
<dbReference type="FunFam" id="3.30.160.60:FF:000688">
    <property type="entry name" value="zinc finger protein 197 isoform X1"/>
    <property type="match status" value="1"/>
</dbReference>
<evidence type="ECO:0000256" key="7">
    <source>
        <dbReference type="ARBA" id="ARBA00023015"/>
    </source>
</evidence>
<evidence type="ECO:0000256" key="11">
    <source>
        <dbReference type="SAM" id="MobiDB-lite"/>
    </source>
</evidence>
<dbReference type="AlphaFoldDB" id="A0AAV4S784"/>
<feature type="domain" description="C2H2-type" evidence="12">
    <location>
        <begin position="217"/>
        <end position="244"/>
    </location>
</feature>
<evidence type="ECO:0000256" key="9">
    <source>
        <dbReference type="ARBA" id="ARBA00023242"/>
    </source>
</evidence>
<evidence type="ECO:0000256" key="2">
    <source>
        <dbReference type="ARBA" id="ARBA00006991"/>
    </source>
</evidence>
<evidence type="ECO:0000256" key="10">
    <source>
        <dbReference type="PROSITE-ProRule" id="PRU00042"/>
    </source>
</evidence>
<keyword evidence="8" id="KW-0804">Transcription</keyword>
<name>A0AAV4S784_CAEEX</name>
<dbReference type="PROSITE" id="PS00028">
    <property type="entry name" value="ZINC_FINGER_C2H2_1"/>
    <property type="match status" value="3"/>
</dbReference>
<feature type="region of interest" description="Disordered" evidence="11">
    <location>
        <begin position="157"/>
        <end position="184"/>
    </location>
</feature>
<keyword evidence="4" id="KW-0677">Repeat</keyword>
<keyword evidence="6" id="KW-0862">Zinc</keyword>
<comment type="similarity">
    <text evidence="2">Belongs to the krueppel C2H2-type zinc-finger protein family.</text>
</comment>
<dbReference type="FunFam" id="3.30.160.60:FF:000761">
    <property type="entry name" value="Zinc finger protein 449"/>
    <property type="match status" value="1"/>
</dbReference>
<feature type="compositionally biased region" description="Basic and acidic residues" evidence="11">
    <location>
        <begin position="1"/>
        <end position="17"/>
    </location>
</feature>
<dbReference type="InterPro" id="IPR036236">
    <property type="entry name" value="Znf_C2H2_sf"/>
</dbReference>
<dbReference type="SUPFAM" id="SSF57667">
    <property type="entry name" value="beta-beta-alpha zinc fingers"/>
    <property type="match status" value="2"/>
</dbReference>
<evidence type="ECO:0000256" key="3">
    <source>
        <dbReference type="ARBA" id="ARBA00022723"/>
    </source>
</evidence>
<dbReference type="SMART" id="SM00355">
    <property type="entry name" value="ZnF_C2H2"/>
    <property type="match status" value="4"/>
</dbReference>
<organism evidence="13 14">
    <name type="scientific">Caerostris extrusa</name>
    <name type="common">Bark spider</name>
    <name type="synonym">Caerostris bankana</name>
    <dbReference type="NCBI Taxonomy" id="172846"/>
    <lineage>
        <taxon>Eukaryota</taxon>
        <taxon>Metazoa</taxon>
        <taxon>Ecdysozoa</taxon>
        <taxon>Arthropoda</taxon>
        <taxon>Chelicerata</taxon>
        <taxon>Arachnida</taxon>
        <taxon>Araneae</taxon>
        <taxon>Araneomorphae</taxon>
        <taxon>Entelegynae</taxon>
        <taxon>Araneoidea</taxon>
        <taxon>Araneidae</taxon>
        <taxon>Caerostris</taxon>
    </lineage>
</organism>
<dbReference type="Pfam" id="PF00096">
    <property type="entry name" value="zf-C2H2"/>
    <property type="match status" value="3"/>
</dbReference>
<dbReference type="InterPro" id="IPR013087">
    <property type="entry name" value="Znf_C2H2_type"/>
</dbReference>
<dbReference type="Proteomes" id="UP001054945">
    <property type="component" value="Unassembled WGS sequence"/>
</dbReference>
<evidence type="ECO:0000256" key="1">
    <source>
        <dbReference type="ARBA" id="ARBA00004123"/>
    </source>
</evidence>
<keyword evidence="7" id="KW-0805">Transcription regulation</keyword>
<keyword evidence="5 10" id="KW-0863">Zinc-finger</keyword>
<evidence type="ECO:0000259" key="12">
    <source>
        <dbReference type="PROSITE" id="PS50157"/>
    </source>
</evidence>
<dbReference type="PANTHER" id="PTHR24394:SF48">
    <property type="entry name" value="ZINC FINGER PROTEIN 771"/>
    <property type="match status" value="1"/>
</dbReference>
<evidence type="ECO:0000256" key="5">
    <source>
        <dbReference type="ARBA" id="ARBA00022771"/>
    </source>
</evidence>
<feature type="compositionally biased region" description="Low complexity" evidence="11">
    <location>
        <begin position="157"/>
        <end position="179"/>
    </location>
</feature>
<comment type="subcellular location">
    <subcellularLocation>
        <location evidence="1">Nucleus</location>
    </subcellularLocation>
</comment>
<feature type="domain" description="C2H2-type" evidence="12">
    <location>
        <begin position="189"/>
        <end position="216"/>
    </location>
</feature>
<gene>
    <name evidence="13" type="ORF">CEXT_100751</name>
</gene>
<dbReference type="GO" id="GO:0008270">
    <property type="term" value="F:zinc ion binding"/>
    <property type="evidence" value="ECO:0007669"/>
    <property type="project" value="UniProtKB-KW"/>
</dbReference>
<sequence>MSQDERKSDSFGETFKDEAEDPALFENLRKTEVGCNMQNHPGTGNATSSESPADLFHRMSGPRNPMNFDMAAEGGQNVVRSSENVHQSAEYFFSQRTSIKRNISNTNDSLIGCSVWNKKMRYCETNPNEISCQPLDLSIRGASNKTDGISCGEIGSCQKTQSSTSASSTECSSSALSSSDNSREKGKKHVCDVCKKEFPFLSRLKTHMRIHTGEIPHVCNNCQMAFCEFSGLKKHMRIHTGERPYSCKICQQTFTQSSNLNRHVAIHSGIKLHCDYCNFDTHLKGSLNKHLETYHSEHKEKCDACSHYFYSKKSLQTHKCKKI</sequence>
<evidence type="ECO:0000256" key="8">
    <source>
        <dbReference type="ARBA" id="ARBA00023163"/>
    </source>
</evidence>
<dbReference type="GO" id="GO:0003677">
    <property type="term" value="F:DNA binding"/>
    <property type="evidence" value="ECO:0007669"/>
    <property type="project" value="UniProtKB-KW"/>
</dbReference>
<accession>A0AAV4S784</accession>
<dbReference type="EMBL" id="BPLR01009085">
    <property type="protein sequence ID" value="GIY29515.1"/>
    <property type="molecule type" value="Genomic_DNA"/>
</dbReference>
<feature type="domain" description="C2H2-type" evidence="12">
    <location>
        <begin position="245"/>
        <end position="272"/>
    </location>
</feature>
<feature type="region of interest" description="Disordered" evidence="11">
    <location>
        <begin position="1"/>
        <end position="23"/>
    </location>
</feature>
<dbReference type="GO" id="GO:0005634">
    <property type="term" value="C:nucleus"/>
    <property type="evidence" value="ECO:0007669"/>
    <property type="project" value="UniProtKB-SubCell"/>
</dbReference>